<organism evidence="1 2">
    <name type="scientific">Bifidobacterium psychraerophilum</name>
    <dbReference type="NCBI Taxonomy" id="218140"/>
    <lineage>
        <taxon>Bacteria</taxon>
        <taxon>Bacillati</taxon>
        <taxon>Actinomycetota</taxon>
        <taxon>Actinomycetes</taxon>
        <taxon>Bifidobacteriales</taxon>
        <taxon>Bifidobacteriaceae</taxon>
        <taxon>Bifidobacterium</taxon>
    </lineage>
</organism>
<evidence type="ECO:0000313" key="2">
    <source>
        <dbReference type="Proteomes" id="UP000029050"/>
    </source>
</evidence>
<gene>
    <name evidence="1" type="ORF">BPSY_0312</name>
</gene>
<name>A0A087CIW9_9BIFI</name>
<accession>A0A087CIW9</accession>
<evidence type="ECO:0000313" key="1">
    <source>
        <dbReference type="EMBL" id="KFI83219.1"/>
    </source>
</evidence>
<proteinExistence type="predicted"/>
<dbReference type="AlphaFoldDB" id="A0A087CIW9"/>
<dbReference type="RefSeq" id="WP_152596786.1">
    <property type="nucleotide sequence ID" value="NZ_JGZI01000007.1"/>
</dbReference>
<keyword evidence="2" id="KW-1185">Reference proteome</keyword>
<dbReference type="Proteomes" id="UP000029050">
    <property type="component" value="Unassembled WGS sequence"/>
</dbReference>
<comment type="caution">
    <text evidence="1">The sequence shown here is derived from an EMBL/GenBank/DDBJ whole genome shotgun (WGS) entry which is preliminary data.</text>
</comment>
<protein>
    <submittedName>
        <fullName evidence="1">Uncharacterized protein</fullName>
    </submittedName>
</protein>
<sequence>MSNEEDAQKQFEEIPDAAVEFGNSIMREPWGSIFRAHLNSLIFRLLVRLGKIDLAQSGAEPGGERIGCLKINENNA</sequence>
<reference evidence="1 2" key="1">
    <citation type="submission" date="2014-03" db="EMBL/GenBank/DDBJ databases">
        <title>Genomics of Bifidobacteria.</title>
        <authorList>
            <person name="Ventura M."/>
            <person name="Milani C."/>
            <person name="Lugli G.A."/>
        </authorList>
    </citation>
    <scope>NUCLEOTIDE SEQUENCE [LARGE SCALE GENOMIC DNA]</scope>
    <source>
        <strain evidence="1 2">LMG 21775</strain>
    </source>
</reference>
<dbReference type="EMBL" id="JGZI01000007">
    <property type="protein sequence ID" value="KFI83219.1"/>
    <property type="molecule type" value="Genomic_DNA"/>
</dbReference>